<dbReference type="GO" id="GO:0005829">
    <property type="term" value="C:cytosol"/>
    <property type="evidence" value="ECO:0007669"/>
    <property type="project" value="TreeGrafter"/>
</dbReference>
<dbReference type="InterPro" id="IPR022896">
    <property type="entry name" value="TrioseP_Isoase_bac/euk"/>
</dbReference>
<evidence type="ECO:0000256" key="4">
    <source>
        <dbReference type="ARBA" id="ARBA00022490"/>
    </source>
</evidence>
<dbReference type="CDD" id="cd00311">
    <property type="entry name" value="TIM"/>
    <property type="match status" value="1"/>
</dbReference>
<dbReference type="GO" id="GO:0006096">
    <property type="term" value="P:glycolytic process"/>
    <property type="evidence" value="ECO:0007669"/>
    <property type="project" value="UniProtKB-UniRule"/>
</dbReference>
<dbReference type="RefSeq" id="WP_214187405.1">
    <property type="nucleotide sequence ID" value="NZ_BSDS01000001.1"/>
</dbReference>
<dbReference type="GO" id="GO:0006094">
    <property type="term" value="P:gluconeogenesis"/>
    <property type="evidence" value="ECO:0007669"/>
    <property type="project" value="UniProtKB-UniRule"/>
</dbReference>
<dbReference type="EC" id="5.3.1.1" evidence="7 8"/>
<reference evidence="9" key="1">
    <citation type="submission" date="2022-12" db="EMBL/GenBank/DDBJ databases">
        <title>Reference genome sequencing for broad-spectrum identification of bacterial and archaeal isolates by mass spectrometry.</title>
        <authorList>
            <person name="Sekiguchi Y."/>
            <person name="Tourlousse D.M."/>
        </authorList>
    </citation>
    <scope>NUCLEOTIDE SEQUENCE</scope>
    <source>
        <strain evidence="9">H2</strain>
    </source>
</reference>
<gene>
    <name evidence="9" type="primary">tpi</name>
    <name evidence="7" type="synonym">tpiA</name>
    <name evidence="9" type="ORF">GHYDROH2_00760</name>
</gene>
<comment type="subunit">
    <text evidence="7 8">Homodimer.</text>
</comment>
<keyword evidence="4 7" id="KW-0963">Cytoplasm</keyword>
<comment type="caution">
    <text evidence="9">The sequence shown here is derived from an EMBL/GenBank/DDBJ whole genome shotgun (WGS) entry which is preliminary data.</text>
</comment>
<protein>
    <recommendedName>
        <fullName evidence="7 8">Triosephosphate isomerase</fullName>
        <shortName evidence="7">TIM</shortName>
        <shortName evidence="7">TPI</shortName>
        <ecNumber evidence="7 8">5.3.1.1</ecNumber>
    </recommendedName>
    <alternativeName>
        <fullName evidence="7">Triose-phosphate isomerase</fullName>
    </alternativeName>
</protein>
<evidence type="ECO:0000256" key="3">
    <source>
        <dbReference type="ARBA" id="ARBA00022432"/>
    </source>
</evidence>
<feature type="binding site" evidence="7">
    <location>
        <begin position="9"/>
        <end position="11"/>
    </location>
    <ligand>
        <name>substrate</name>
    </ligand>
</feature>
<dbReference type="Proteomes" id="UP001144352">
    <property type="component" value="Unassembled WGS sequence"/>
</dbReference>
<dbReference type="Gene3D" id="3.20.20.70">
    <property type="entry name" value="Aldolase class I"/>
    <property type="match status" value="1"/>
</dbReference>
<keyword evidence="6 7" id="KW-0413">Isomerase</keyword>
<dbReference type="GO" id="GO:0046166">
    <property type="term" value="P:glyceraldehyde-3-phosphate biosynthetic process"/>
    <property type="evidence" value="ECO:0007669"/>
    <property type="project" value="TreeGrafter"/>
</dbReference>
<dbReference type="HAMAP" id="MF_00147_B">
    <property type="entry name" value="TIM_B"/>
    <property type="match status" value="1"/>
</dbReference>
<dbReference type="SUPFAM" id="SSF51351">
    <property type="entry name" value="Triosephosphate isomerase (TIM)"/>
    <property type="match status" value="1"/>
</dbReference>
<name>A0A9W6FWZ8_9BACT</name>
<dbReference type="InterPro" id="IPR013785">
    <property type="entry name" value="Aldolase_TIM"/>
</dbReference>
<feature type="binding site" evidence="7">
    <location>
        <position position="173"/>
    </location>
    <ligand>
        <name>substrate</name>
    </ligand>
</feature>
<evidence type="ECO:0000256" key="8">
    <source>
        <dbReference type="RuleBase" id="RU363013"/>
    </source>
</evidence>
<feature type="binding site" evidence="7">
    <location>
        <begin position="234"/>
        <end position="235"/>
    </location>
    <ligand>
        <name>substrate</name>
    </ligand>
</feature>
<evidence type="ECO:0000256" key="7">
    <source>
        <dbReference type="HAMAP-Rule" id="MF_00147"/>
    </source>
</evidence>
<keyword evidence="10" id="KW-1185">Reference proteome</keyword>
<dbReference type="Pfam" id="PF00121">
    <property type="entry name" value="TIM"/>
    <property type="match status" value="1"/>
</dbReference>
<evidence type="ECO:0000313" key="9">
    <source>
        <dbReference type="EMBL" id="GLI36575.1"/>
    </source>
</evidence>
<dbReference type="EMBL" id="BSDS01000001">
    <property type="protein sequence ID" value="GLI36575.1"/>
    <property type="molecule type" value="Genomic_DNA"/>
</dbReference>
<dbReference type="PANTHER" id="PTHR21139">
    <property type="entry name" value="TRIOSEPHOSPHATE ISOMERASE"/>
    <property type="match status" value="1"/>
</dbReference>
<comment type="catalytic activity">
    <reaction evidence="7 8">
        <text>D-glyceraldehyde 3-phosphate = dihydroxyacetone phosphate</text>
        <dbReference type="Rhea" id="RHEA:18585"/>
        <dbReference type="ChEBI" id="CHEBI:57642"/>
        <dbReference type="ChEBI" id="CHEBI:59776"/>
        <dbReference type="EC" id="5.3.1.1"/>
    </reaction>
</comment>
<comment type="similarity">
    <text evidence="2 7 8">Belongs to the triosephosphate isomerase family.</text>
</comment>
<dbReference type="PROSITE" id="PS51440">
    <property type="entry name" value="TIM_2"/>
    <property type="match status" value="1"/>
</dbReference>
<comment type="pathway">
    <text evidence="1 7 8">Carbohydrate degradation; glycolysis; D-glyceraldehyde 3-phosphate from glycerone phosphate: step 1/1.</text>
</comment>
<feature type="active site" description="Electrophile" evidence="7">
    <location>
        <position position="95"/>
    </location>
</feature>
<organism evidence="9 10">
    <name type="scientific">Geobacter hydrogenophilus</name>
    <dbReference type="NCBI Taxonomy" id="40983"/>
    <lineage>
        <taxon>Bacteria</taxon>
        <taxon>Pseudomonadati</taxon>
        <taxon>Thermodesulfobacteriota</taxon>
        <taxon>Desulfuromonadia</taxon>
        <taxon>Geobacterales</taxon>
        <taxon>Geobacteraceae</taxon>
        <taxon>Geobacter</taxon>
    </lineage>
</organism>
<keyword evidence="3 7" id="KW-0312">Gluconeogenesis</keyword>
<sequence length="251" mass="27030">MRTPIIAGNWKLFKKCCDAQDFVAKLIPLVQKTSDVEIVIAPVFTVLSTVKQAIAGSNIKLSAQDCFWEEEGAFTGEISPGMLVDAGCSHVIIGHSERRQYFGETDETVNRKIKAAIAAGLTVLFCIGETLAERETDKTFEVLRTQVENGLAGLARDDLAKVVIAYEPVWAIGTGKTATDEQAQVAHAFIRKVVGELFTVQLAEAIRILYGGSVKPENVRGLMNQPDIDGALVGGASLKADSFGAIVNYKA</sequence>
<accession>A0A9W6FWZ8</accession>
<feature type="binding site" evidence="7">
    <location>
        <position position="213"/>
    </location>
    <ligand>
        <name>substrate</name>
    </ligand>
</feature>
<comment type="subcellular location">
    <subcellularLocation>
        <location evidence="7 8">Cytoplasm</location>
    </subcellularLocation>
</comment>
<dbReference type="PROSITE" id="PS00171">
    <property type="entry name" value="TIM_1"/>
    <property type="match status" value="1"/>
</dbReference>
<proteinExistence type="inferred from homology"/>
<dbReference type="AlphaFoldDB" id="A0A9W6FWZ8"/>
<evidence type="ECO:0000256" key="2">
    <source>
        <dbReference type="ARBA" id="ARBA00007422"/>
    </source>
</evidence>
<evidence type="ECO:0000256" key="6">
    <source>
        <dbReference type="ARBA" id="ARBA00023235"/>
    </source>
</evidence>
<comment type="pathway">
    <text evidence="7 8">Carbohydrate biosynthesis; gluconeogenesis.</text>
</comment>
<dbReference type="GO" id="GO:0019563">
    <property type="term" value="P:glycerol catabolic process"/>
    <property type="evidence" value="ECO:0007669"/>
    <property type="project" value="TreeGrafter"/>
</dbReference>
<comment type="function">
    <text evidence="7">Involved in the gluconeogenesis. Catalyzes stereospecifically the conversion of dihydroxyacetone phosphate (DHAP) to D-glyceraldehyde-3-phosphate (G3P).</text>
</comment>
<dbReference type="InterPro" id="IPR000652">
    <property type="entry name" value="Triosephosphate_isomerase"/>
</dbReference>
<dbReference type="InterPro" id="IPR020861">
    <property type="entry name" value="Triosephosphate_isomerase_AS"/>
</dbReference>
<keyword evidence="5 7" id="KW-0324">Glycolysis</keyword>
<evidence type="ECO:0000313" key="10">
    <source>
        <dbReference type="Proteomes" id="UP001144352"/>
    </source>
</evidence>
<dbReference type="InterPro" id="IPR035990">
    <property type="entry name" value="TIM_sf"/>
</dbReference>
<evidence type="ECO:0000256" key="1">
    <source>
        <dbReference type="ARBA" id="ARBA00004680"/>
    </source>
</evidence>
<feature type="active site" description="Proton acceptor" evidence="7">
    <location>
        <position position="167"/>
    </location>
</feature>
<dbReference type="FunFam" id="3.20.20.70:FF:000016">
    <property type="entry name" value="Triosephosphate isomerase"/>
    <property type="match status" value="1"/>
</dbReference>
<dbReference type="GO" id="GO:0004807">
    <property type="term" value="F:triose-phosphate isomerase activity"/>
    <property type="evidence" value="ECO:0007669"/>
    <property type="project" value="UniProtKB-UniRule"/>
</dbReference>
<evidence type="ECO:0000256" key="5">
    <source>
        <dbReference type="ARBA" id="ARBA00023152"/>
    </source>
</evidence>
<dbReference type="PANTHER" id="PTHR21139:SF42">
    <property type="entry name" value="TRIOSEPHOSPHATE ISOMERASE"/>
    <property type="match status" value="1"/>
</dbReference>
<dbReference type="NCBIfam" id="TIGR00419">
    <property type="entry name" value="tim"/>
    <property type="match status" value="1"/>
</dbReference>